<evidence type="ECO:0000313" key="2">
    <source>
        <dbReference type="Proteomes" id="UP000054549"/>
    </source>
</evidence>
<dbReference type="Proteomes" id="UP000054549">
    <property type="component" value="Unassembled WGS sequence"/>
</dbReference>
<organism evidence="1 2">
    <name type="scientific">Amanita muscaria (strain Koide BX008)</name>
    <dbReference type="NCBI Taxonomy" id="946122"/>
    <lineage>
        <taxon>Eukaryota</taxon>
        <taxon>Fungi</taxon>
        <taxon>Dikarya</taxon>
        <taxon>Basidiomycota</taxon>
        <taxon>Agaricomycotina</taxon>
        <taxon>Agaricomycetes</taxon>
        <taxon>Agaricomycetidae</taxon>
        <taxon>Agaricales</taxon>
        <taxon>Pluteineae</taxon>
        <taxon>Amanitaceae</taxon>
        <taxon>Amanita</taxon>
    </lineage>
</organism>
<name>A0A0C2WKN5_AMAMK</name>
<keyword evidence="2" id="KW-1185">Reference proteome</keyword>
<gene>
    <name evidence="1" type="ORF">M378DRAFT_805142</name>
</gene>
<accession>A0A0C2WKN5</accession>
<protein>
    <submittedName>
        <fullName evidence="1">Uncharacterized protein</fullName>
    </submittedName>
</protein>
<evidence type="ECO:0000313" key="1">
    <source>
        <dbReference type="EMBL" id="KIL62097.1"/>
    </source>
</evidence>
<dbReference type="AlphaFoldDB" id="A0A0C2WKN5"/>
<proteinExistence type="predicted"/>
<reference evidence="1 2" key="1">
    <citation type="submission" date="2014-04" db="EMBL/GenBank/DDBJ databases">
        <title>Evolutionary Origins and Diversification of the Mycorrhizal Mutualists.</title>
        <authorList>
            <consortium name="DOE Joint Genome Institute"/>
            <consortium name="Mycorrhizal Genomics Consortium"/>
            <person name="Kohler A."/>
            <person name="Kuo A."/>
            <person name="Nagy L.G."/>
            <person name="Floudas D."/>
            <person name="Copeland A."/>
            <person name="Barry K.W."/>
            <person name="Cichocki N."/>
            <person name="Veneault-Fourrey C."/>
            <person name="LaButti K."/>
            <person name="Lindquist E.A."/>
            <person name="Lipzen A."/>
            <person name="Lundell T."/>
            <person name="Morin E."/>
            <person name="Murat C."/>
            <person name="Riley R."/>
            <person name="Ohm R."/>
            <person name="Sun H."/>
            <person name="Tunlid A."/>
            <person name="Henrissat B."/>
            <person name="Grigoriev I.V."/>
            <person name="Hibbett D.S."/>
            <person name="Martin F."/>
        </authorList>
    </citation>
    <scope>NUCLEOTIDE SEQUENCE [LARGE SCALE GENOMIC DNA]</scope>
    <source>
        <strain evidence="1 2">Koide BX008</strain>
    </source>
</reference>
<dbReference type="InParanoid" id="A0A0C2WKN5"/>
<dbReference type="EMBL" id="KN818275">
    <property type="protein sequence ID" value="KIL62097.1"/>
    <property type="molecule type" value="Genomic_DNA"/>
</dbReference>
<sequence length="87" mass="9440">MDSKTSTPATLDRPDSLAATLHNATIDKAERNEFSNTARDMFKIVLNYHQNSRSAVPTGAGQVVENPVSGPYIQHICSAWASPYSSC</sequence>
<dbReference type="HOGENOM" id="CLU_2482875_0_0_1"/>